<dbReference type="PROSITE" id="PS00198">
    <property type="entry name" value="4FE4S_FER_1"/>
    <property type="match status" value="1"/>
</dbReference>
<keyword evidence="3" id="KW-0408">Iron</keyword>
<dbReference type="PANTHER" id="PTHR43177">
    <property type="entry name" value="PROTEIN NRFC"/>
    <property type="match status" value="1"/>
</dbReference>
<evidence type="ECO:0000256" key="1">
    <source>
        <dbReference type="ARBA" id="ARBA00022485"/>
    </source>
</evidence>
<dbReference type="Pfam" id="PF13247">
    <property type="entry name" value="Fer4_11"/>
    <property type="match status" value="1"/>
</dbReference>
<dbReference type="KEGG" id="tav:G4V39_07995"/>
<reference evidence="5 6" key="1">
    <citation type="submission" date="2020-02" db="EMBL/GenBank/DDBJ databases">
        <title>Genome analysis of Thermosulfuriphilus ammonigenes ST65T, an anaerobic thermophilic chemolithoautotrophic bacterium isolated from a deep-sea hydrothermal vent.</title>
        <authorList>
            <person name="Slobodkina G."/>
            <person name="Allioux M."/>
            <person name="Merkel A."/>
            <person name="Alain K."/>
            <person name="Jebbar M."/>
            <person name="Slobodkin A."/>
        </authorList>
    </citation>
    <scope>NUCLEOTIDE SEQUENCE [LARGE SCALE GENOMIC DNA]</scope>
    <source>
        <strain evidence="5 6">ST65</strain>
    </source>
</reference>
<evidence type="ECO:0000313" key="6">
    <source>
        <dbReference type="Proteomes" id="UP000502179"/>
    </source>
</evidence>
<evidence type="ECO:0000256" key="2">
    <source>
        <dbReference type="ARBA" id="ARBA00022723"/>
    </source>
</evidence>
<dbReference type="EMBL" id="CP048877">
    <property type="protein sequence ID" value="QIJ72214.1"/>
    <property type="molecule type" value="Genomic_DNA"/>
</dbReference>
<proteinExistence type="predicted"/>
<accession>A0A6G7PX00</accession>
<evidence type="ECO:0000256" key="3">
    <source>
        <dbReference type="ARBA" id="ARBA00023004"/>
    </source>
</evidence>
<sequence length="254" mass="28856">MGFKKFSSWLEALQNEGTEHLPSEERRRFLKMGFLVTGVFASGSLLSLVSKVNKVYGAPEVYRRSYPYRPHYSMVLKIDQCVDCERCKEACAKTNHVPSYGWRTNILERRIPVAPDEYVTEFIPVLCNHCNVPPCVRVCPTKATYKDKKTGIVIMNYKKCIGCKTCMEACPYNARYFNEEKRAIDKCNFCYDTRLSKGEKLTACAAACPAGVRIFGDLSNPESQVYQMVHNPERVVWVLRPGAGAKPNVFYTKG</sequence>
<dbReference type="GO" id="GO:0046872">
    <property type="term" value="F:metal ion binding"/>
    <property type="evidence" value="ECO:0007669"/>
    <property type="project" value="UniProtKB-KW"/>
</dbReference>
<evidence type="ECO:0000313" key="5">
    <source>
        <dbReference type="EMBL" id="QIJ72214.1"/>
    </source>
</evidence>
<dbReference type="AlphaFoldDB" id="A0A6G7PX00"/>
<dbReference type="PROSITE" id="PS51379">
    <property type="entry name" value="4FE4S_FER_2"/>
    <property type="match status" value="2"/>
</dbReference>
<keyword evidence="6" id="KW-1185">Reference proteome</keyword>
<dbReference type="Proteomes" id="UP000502179">
    <property type="component" value="Chromosome"/>
</dbReference>
<dbReference type="SUPFAM" id="SSF54862">
    <property type="entry name" value="4Fe-4S ferredoxins"/>
    <property type="match status" value="1"/>
</dbReference>
<keyword evidence="2" id="KW-0479">Metal-binding</keyword>
<dbReference type="RefSeq" id="WP_166032432.1">
    <property type="nucleotide sequence ID" value="NZ_CP048877.1"/>
</dbReference>
<dbReference type="GO" id="GO:0051539">
    <property type="term" value="F:4 iron, 4 sulfur cluster binding"/>
    <property type="evidence" value="ECO:0007669"/>
    <property type="project" value="UniProtKB-KW"/>
</dbReference>
<protein>
    <submittedName>
        <fullName evidence="5">4Fe-4S dicluster domain-containing protein</fullName>
    </submittedName>
</protein>
<dbReference type="PANTHER" id="PTHR43177:SF3">
    <property type="entry name" value="PROTEIN NRFC HOMOLOG"/>
    <property type="match status" value="1"/>
</dbReference>
<keyword evidence="1" id="KW-0004">4Fe-4S</keyword>
<dbReference type="InterPro" id="IPR050954">
    <property type="entry name" value="ET_IronSulfur_Cluster-Binding"/>
</dbReference>
<dbReference type="CDD" id="cd10551">
    <property type="entry name" value="PsrB"/>
    <property type="match status" value="1"/>
</dbReference>
<gene>
    <name evidence="5" type="ORF">G4V39_07995</name>
</gene>
<dbReference type="Gene3D" id="3.30.70.20">
    <property type="match status" value="2"/>
</dbReference>
<keyword evidence="4" id="KW-0411">Iron-sulfur</keyword>
<name>A0A6G7PX00_9BACT</name>
<dbReference type="InterPro" id="IPR017900">
    <property type="entry name" value="4Fe4S_Fe_S_CS"/>
</dbReference>
<organism evidence="5 6">
    <name type="scientific">Thermosulfuriphilus ammonigenes</name>
    <dbReference type="NCBI Taxonomy" id="1936021"/>
    <lineage>
        <taxon>Bacteria</taxon>
        <taxon>Pseudomonadati</taxon>
        <taxon>Thermodesulfobacteriota</taxon>
        <taxon>Thermodesulfobacteria</taxon>
        <taxon>Thermodesulfobacteriales</taxon>
        <taxon>Thermodesulfobacteriaceae</taxon>
        <taxon>Thermosulfuriphilus</taxon>
    </lineage>
</organism>
<evidence type="ECO:0000256" key="4">
    <source>
        <dbReference type="ARBA" id="ARBA00023014"/>
    </source>
</evidence>
<dbReference type="InterPro" id="IPR017896">
    <property type="entry name" value="4Fe4S_Fe-S-bd"/>
</dbReference>